<sequence>MVQLPQQNRQDQGCVALDGPQGLRRSERVLALQQVAQDRHGVTRGRPDRRQRPERRRSGAGSGRAAVQQPEDVGHGGRVAQVPE</sequence>
<dbReference type="EMBL" id="BMSX01000040">
    <property type="protein sequence ID" value="GGR60834.1"/>
    <property type="molecule type" value="Genomic_DNA"/>
</dbReference>
<evidence type="ECO:0000313" key="3">
    <source>
        <dbReference type="Proteomes" id="UP000658320"/>
    </source>
</evidence>
<reference evidence="2" key="2">
    <citation type="submission" date="2020-09" db="EMBL/GenBank/DDBJ databases">
        <authorList>
            <person name="Sun Q."/>
            <person name="Ohkuma M."/>
        </authorList>
    </citation>
    <scope>NUCLEOTIDE SEQUENCE</scope>
    <source>
        <strain evidence="2">JCM 4346</strain>
    </source>
</reference>
<gene>
    <name evidence="2" type="ORF">GCM10010251_92010</name>
</gene>
<organism evidence="2 3">
    <name type="scientific">Streptomyces aurantiogriseus</name>
    <dbReference type="NCBI Taxonomy" id="66870"/>
    <lineage>
        <taxon>Bacteria</taxon>
        <taxon>Bacillati</taxon>
        <taxon>Actinomycetota</taxon>
        <taxon>Actinomycetes</taxon>
        <taxon>Kitasatosporales</taxon>
        <taxon>Streptomycetaceae</taxon>
        <taxon>Streptomyces</taxon>
    </lineage>
</organism>
<accession>A0A918FP11</accession>
<reference evidence="2" key="1">
    <citation type="journal article" date="2014" name="Int. J. Syst. Evol. Microbiol.">
        <title>Complete genome sequence of Corynebacterium casei LMG S-19264T (=DSM 44701T), isolated from a smear-ripened cheese.</title>
        <authorList>
            <consortium name="US DOE Joint Genome Institute (JGI-PGF)"/>
            <person name="Walter F."/>
            <person name="Albersmeier A."/>
            <person name="Kalinowski J."/>
            <person name="Ruckert C."/>
        </authorList>
    </citation>
    <scope>NUCLEOTIDE SEQUENCE</scope>
    <source>
        <strain evidence="2">JCM 4346</strain>
    </source>
</reference>
<evidence type="ECO:0000313" key="2">
    <source>
        <dbReference type="EMBL" id="GGR60834.1"/>
    </source>
</evidence>
<evidence type="ECO:0000256" key="1">
    <source>
        <dbReference type="SAM" id="MobiDB-lite"/>
    </source>
</evidence>
<feature type="region of interest" description="Disordered" evidence="1">
    <location>
        <begin position="34"/>
        <end position="84"/>
    </location>
</feature>
<dbReference type="RefSeq" id="WP_189944005.1">
    <property type="nucleotide sequence ID" value="NZ_BMSX01000040.1"/>
</dbReference>
<dbReference type="Proteomes" id="UP000658320">
    <property type="component" value="Unassembled WGS sequence"/>
</dbReference>
<protein>
    <submittedName>
        <fullName evidence="2">Uncharacterized protein</fullName>
    </submittedName>
</protein>
<comment type="caution">
    <text evidence="2">The sequence shown here is derived from an EMBL/GenBank/DDBJ whole genome shotgun (WGS) entry which is preliminary data.</text>
</comment>
<feature type="compositionally biased region" description="Basic and acidic residues" evidence="1">
    <location>
        <begin position="37"/>
        <end position="51"/>
    </location>
</feature>
<dbReference type="AlphaFoldDB" id="A0A918FP11"/>
<keyword evidence="3" id="KW-1185">Reference proteome</keyword>
<proteinExistence type="predicted"/>
<feature type="compositionally biased region" description="Polar residues" evidence="1">
    <location>
        <begin position="1"/>
        <end position="11"/>
    </location>
</feature>
<name>A0A918FP11_9ACTN</name>
<feature type="region of interest" description="Disordered" evidence="1">
    <location>
        <begin position="1"/>
        <end position="21"/>
    </location>
</feature>